<gene>
    <name evidence="3" type="ORF">JOB18_037486</name>
</gene>
<keyword evidence="4" id="KW-1185">Reference proteome</keyword>
<evidence type="ECO:0000256" key="2">
    <source>
        <dbReference type="SAM" id="SignalP"/>
    </source>
</evidence>
<name>A0AAV6ST94_SOLSE</name>
<keyword evidence="2" id="KW-0732">Signal</keyword>
<evidence type="ECO:0000313" key="3">
    <source>
        <dbReference type="EMBL" id="KAG7520863.1"/>
    </source>
</evidence>
<sequence>MSWSIMFIYLIKAVITTRNPNQVELRKCSGYSEGHVKAASAVTNVSAGGGRRHGISVDHKVNNRDKGPK</sequence>
<dbReference type="EMBL" id="JAGKHQ010000003">
    <property type="protein sequence ID" value="KAG7520863.1"/>
    <property type="molecule type" value="Genomic_DNA"/>
</dbReference>
<accession>A0AAV6ST94</accession>
<organism evidence="3 4">
    <name type="scientific">Solea senegalensis</name>
    <name type="common">Senegalese sole</name>
    <dbReference type="NCBI Taxonomy" id="28829"/>
    <lineage>
        <taxon>Eukaryota</taxon>
        <taxon>Metazoa</taxon>
        <taxon>Chordata</taxon>
        <taxon>Craniata</taxon>
        <taxon>Vertebrata</taxon>
        <taxon>Euteleostomi</taxon>
        <taxon>Actinopterygii</taxon>
        <taxon>Neopterygii</taxon>
        <taxon>Teleostei</taxon>
        <taxon>Neoteleostei</taxon>
        <taxon>Acanthomorphata</taxon>
        <taxon>Carangaria</taxon>
        <taxon>Pleuronectiformes</taxon>
        <taxon>Pleuronectoidei</taxon>
        <taxon>Soleidae</taxon>
        <taxon>Solea</taxon>
    </lineage>
</organism>
<reference evidence="3 4" key="1">
    <citation type="journal article" date="2021" name="Sci. Rep.">
        <title>Chromosome anchoring in Senegalese sole (Solea senegalensis) reveals sex-associated markers and genome rearrangements in flatfish.</title>
        <authorList>
            <person name="Guerrero-Cozar I."/>
            <person name="Gomez-Garrido J."/>
            <person name="Berbel C."/>
            <person name="Martinez-Blanch J.F."/>
            <person name="Alioto T."/>
            <person name="Claros M.G."/>
            <person name="Gagnaire P.A."/>
            <person name="Manchado M."/>
        </authorList>
    </citation>
    <scope>NUCLEOTIDE SEQUENCE [LARGE SCALE GENOMIC DNA]</scope>
    <source>
        <strain evidence="3">Sse05_10M</strain>
    </source>
</reference>
<feature type="signal peptide" evidence="2">
    <location>
        <begin position="1"/>
        <end position="16"/>
    </location>
</feature>
<evidence type="ECO:0000256" key="1">
    <source>
        <dbReference type="SAM" id="MobiDB-lite"/>
    </source>
</evidence>
<dbReference type="AlphaFoldDB" id="A0AAV6ST94"/>
<comment type="caution">
    <text evidence="3">The sequence shown here is derived from an EMBL/GenBank/DDBJ whole genome shotgun (WGS) entry which is preliminary data.</text>
</comment>
<feature type="region of interest" description="Disordered" evidence="1">
    <location>
        <begin position="48"/>
        <end position="69"/>
    </location>
</feature>
<feature type="chain" id="PRO_5043349955" evidence="2">
    <location>
        <begin position="17"/>
        <end position="69"/>
    </location>
</feature>
<protein>
    <submittedName>
        <fullName evidence="3">Uncharacterized protein</fullName>
    </submittedName>
</protein>
<dbReference type="Proteomes" id="UP000693946">
    <property type="component" value="Linkage Group LG11"/>
</dbReference>
<proteinExistence type="predicted"/>
<feature type="compositionally biased region" description="Basic and acidic residues" evidence="1">
    <location>
        <begin position="55"/>
        <end position="69"/>
    </location>
</feature>
<evidence type="ECO:0000313" key="4">
    <source>
        <dbReference type="Proteomes" id="UP000693946"/>
    </source>
</evidence>